<comment type="similarity">
    <text evidence="6">Belongs to the ribose 1,5-bisphosphokinase family.</text>
</comment>
<dbReference type="PANTHER" id="PTHR23117">
    <property type="entry name" value="GUANYLATE KINASE-RELATED"/>
    <property type="match status" value="1"/>
</dbReference>
<evidence type="ECO:0000313" key="9">
    <source>
        <dbReference type="Proteomes" id="UP000199071"/>
    </source>
</evidence>
<protein>
    <recommendedName>
        <fullName evidence="6">Ribose 1,5-bisphosphate phosphokinase PhnN</fullName>
        <ecNumber evidence="6">2.7.4.23</ecNumber>
    </recommendedName>
    <alternativeName>
        <fullName evidence="6">Ribose 1,5-bisphosphokinase</fullName>
    </alternativeName>
</protein>
<dbReference type="Gene3D" id="3.40.50.300">
    <property type="entry name" value="P-loop containing nucleotide triphosphate hydrolases"/>
    <property type="match status" value="1"/>
</dbReference>
<dbReference type="InterPro" id="IPR008144">
    <property type="entry name" value="Guanylate_kin-like_dom"/>
</dbReference>
<dbReference type="UniPathway" id="UPA00087">
    <property type="reaction ID" value="UER00175"/>
</dbReference>
<comment type="pathway">
    <text evidence="2 6">Metabolic intermediate biosynthesis; 5-phospho-alpha-D-ribose 1-diphosphate biosynthesis; 5-phospho-alpha-D-ribose 1-diphosphate from D-ribose 5-phosphate (route II): step 3/3.</text>
</comment>
<dbReference type="AlphaFoldDB" id="A0A1G6CTW5"/>
<dbReference type="PANTHER" id="PTHR23117:SF8">
    <property type="entry name" value="RIBOSE 1,5-BISPHOSPHATE PHOSPHOKINASE PHNN"/>
    <property type="match status" value="1"/>
</dbReference>
<keyword evidence="8" id="KW-0418">Kinase</keyword>
<dbReference type="GO" id="GO:0006015">
    <property type="term" value="P:5-phosphoribose 1-diphosphate biosynthetic process"/>
    <property type="evidence" value="ECO:0007669"/>
    <property type="project" value="UniProtKB-UniRule"/>
</dbReference>
<proteinExistence type="inferred from homology"/>
<dbReference type="OrthoDB" id="341217at2"/>
<keyword evidence="5 6" id="KW-0067">ATP-binding</keyword>
<comment type="function">
    <text evidence="6">Catalyzes the phosphorylation of ribose 1,5-bisphosphate to 5-phospho-D-ribosyl alpha-1-diphosphate (PRPP).</text>
</comment>
<evidence type="ECO:0000313" key="8">
    <source>
        <dbReference type="EMBL" id="SDB36320.1"/>
    </source>
</evidence>
<dbReference type="PROSITE" id="PS50052">
    <property type="entry name" value="GUANYLATE_KINASE_2"/>
    <property type="match status" value="1"/>
</dbReference>
<dbReference type="InterPro" id="IPR008145">
    <property type="entry name" value="GK/Ca_channel_bsu"/>
</dbReference>
<evidence type="ECO:0000256" key="6">
    <source>
        <dbReference type="HAMAP-Rule" id="MF_00836"/>
    </source>
</evidence>
<dbReference type="GO" id="GO:0033863">
    <property type="term" value="F:ribose 1,5-bisphosphate phosphokinase activity"/>
    <property type="evidence" value="ECO:0007669"/>
    <property type="project" value="UniProtKB-UniRule"/>
</dbReference>
<dbReference type="GO" id="GO:0005829">
    <property type="term" value="C:cytosol"/>
    <property type="evidence" value="ECO:0007669"/>
    <property type="project" value="TreeGrafter"/>
</dbReference>
<accession>A0A1G6CTW5</accession>
<organism evidence="8 9">
    <name type="scientific">Bauldia litoralis</name>
    <dbReference type="NCBI Taxonomy" id="665467"/>
    <lineage>
        <taxon>Bacteria</taxon>
        <taxon>Pseudomonadati</taxon>
        <taxon>Pseudomonadota</taxon>
        <taxon>Alphaproteobacteria</taxon>
        <taxon>Hyphomicrobiales</taxon>
        <taxon>Kaistiaceae</taxon>
        <taxon>Bauldia</taxon>
    </lineage>
</organism>
<sequence length="208" mass="22234">MAIIPWSAPSGGRVAVSPEPNAAPPRNGLLVLVVGPSGAGKDSVIGYCRDRLAASGRVVFPRRVITREESGETEDHATVSEDDFHRMVSEGAFALHWRAHGLGYGIPASIADDLAAGRSVVVNVSRSVIDEARRRFPPVLVASVTAPVEVLADRLARRGRESPERIQFRLERRGIYTVEGDDVLVLNNAGPIERSGDALIDALNRGGA</sequence>
<dbReference type="EMBL" id="FMXQ01000005">
    <property type="protein sequence ID" value="SDB36320.1"/>
    <property type="molecule type" value="Genomic_DNA"/>
</dbReference>
<dbReference type="InterPro" id="IPR027417">
    <property type="entry name" value="P-loop_NTPase"/>
</dbReference>
<evidence type="ECO:0000256" key="5">
    <source>
        <dbReference type="ARBA" id="ARBA00022840"/>
    </source>
</evidence>
<evidence type="ECO:0000256" key="4">
    <source>
        <dbReference type="ARBA" id="ARBA00022741"/>
    </source>
</evidence>
<feature type="domain" description="Guanylate kinase-like" evidence="7">
    <location>
        <begin position="28"/>
        <end position="204"/>
    </location>
</feature>
<dbReference type="EC" id="2.7.4.23" evidence="6"/>
<keyword evidence="3 6" id="KW-0808">Transferase</keyword>
<evidence type="ECO:0000259" key="7">
    <source>
        <dbReference type="PROSITE" id="PS50052"/>
    </source>
</evidence>
<evidence type="ECO:0000256" key="3">
    <source>
        <dbReference type="ARBA" id="ARBA00022679"/>
    </source>
</evidence>
<feature type="binding site" evidence="6">
    <location>
        <begin position="35"/>
        <end position="42"/>
    </location>
    <ligand>
        <name>ATP</name>
        <dbReference type="ChEBI" id="CHEBI:30616"/>
    </ligand>
</feature>
<name>A0A1G6CTW5_9HYPH</name>
<dbReference type="Proteomes" id="UP000199071">
    <property type="component" value="Unassembled WGS sequence"/>
</dbReference>
<dbReference type="SMART" id="SM00072">
    <property type="entry name" value="GuKc"/>
    <property type="match status" value="1"/>
</dbReference>
<dbReference type="STRING" id="665467.SAMN02982931_02740"/>
<gene>
    <name evidence="6" type="primary">phnN</name>
    <name evidence="8" type="ORF">SAMN02982931_02740</name>
</gene>
<dbReference type="NCBIfam" id="TIGR02322">
    <property type="entry name" value="phosphon_PhnN"/>
    <property type="match status" value="1"/>
</dbReference>
<evidence type="ECO:0000256" key="1">
    <source>
        <dbReference type="ARBA" id="ARBA00000373"/>
    </source>
</evidence>
<dbReference type="SUPFAM" id="SSF52540">
    <property type="entry name" value="P-loop containing nucleoside triphosphate hydrolases"/>
    <property type="match status" value="1"/>
</dbReference>
<dbReference type="GO" id="GO:0019634">
    <property type="term" value="P:organic phosphonate metabolic process"/>
    <property type="evidence" value="ECO:0007669"/>
    <property type="project" value="UniProtKB-UniRule"/>
</dbReference>
<dbReference type="GO" id="GO:0005524">
    <property type="term" value="F:ATP binding"/>
    <property type="evidence" value="ECO:0007669"/>
    <property type="project" value="UniProtKB-KW"/>
</dbReference>
<dbReference type="HAMAP" id="MF_00836">
    <property type="entry name" value="PhnN"/>
    <property type="match status" value="1"/>
</dbReference>
<comment type="catalytic activity">
    <reaction evidence="1 6">
        <text>alpha-D-ribose 1,5-bisphosphate + ATP = 5-phospho-alpha-D-ribose 1-diphosphate + ADP</text>
        <dbReference type="Rhea" id="RHEA:20109"/>
        <dbReference type="ChEBI" id="CHEBI:30616"/>
        <dbReference type="ChEBI" id="CHEBI:58017"/>
        <dbReference type="ChEBI" id="CHEBI:68688"/>
        <dbReference type="ChEBI" id="CHEBI:456216"/>
        <dbReference type="EC" id="2.7.4.23"/>
    </reaction>
</comment>
<keyword evidence="9" id="KW-1185">Reference proteome</keyword>
<reference evidence="8 9" key="1">
    <citation type="submission" date="2016-10" db="EMBL/GenBank/DDBJ databases">
        <authorList>
            <person name="de Groot N.N."/>
        </authorList>
    </citation>
    <scope>NUCLEOTIDE SEQUENCE [LARGE SCALE GENOMIC DNA]</scope>
    <source>
        <strain evidence="8 9">ATCC 35022</strain>
    </source>
</reference>
<dbReference type="InterPro" id="IPR012699">
    <property type="entry name" value="PhnN"/>
</dbReference>
<keyword evidence="4 6" id="KW-0547">Nucleotide-binding</keyword>
<evidence type="ECO:0000256" key="2">
    <source>
        <dbReference type="ARBA" id="ARBA00005069"/>
    </source>
</evidence>